<proteinExistence type="predicted"/>
<organism evidence="2 3">
    <name type="scientific">Corchorus olitorius</name>
    <dbReference type="NCBI Taxonomy" id="93759"/>
    <lineage>
        <taxon>Eukaryota</taxon>
        <taxon>Viridiplantae</taxon>
        <taxon>Streptophyta</taxon>
        <taxon>Embryophyta</taxon>
        <taxon>Tracheophyta</taxon>
        <taxon>Spermatophyta</taxon>
        <taxon>Magnoliopsida</taxon>
        <taxon>eudicotyledons</taxon>
        <taxon>Gunneridae</taxon>
        <taxon>Pentapetalae</taxon>
        <taxon>rosids</taxon>
        <taxon>malvids</taxon>
        <taxon>Malvales</taxon>
        <taxon>Malvaceae</taxon>
        <taxon>Grewioideae</taxon>
        <taxon>Apeibeae</taxon>
        <taxon>Corchorus</taxon>
    </lineage>
</organism>
<dbReference type="AlphaFoldDB" id="A0A1R3HIU5"/>
<dbReference type="EMBL" id="AWUE01020020">
    <property type="protein sequence ID" value="OMO70262.1"/>
    <property type="molecule type" value="Genomic_DNA"/>
</dbReference>
<feature type="domain" description="F-box" evidence="1">
    <location>
        <begin position="42"/>
        <end position="78"/>
    </location>
</feature>
<dbReference type="Gene3D" id="1.20.1280.50">
    <property type="match status" value="1"/>
</dbReference>
<dbReference type="Proteomes" id="UP000187203">
    <property type="component" value="Unassembled WGS sequence"/>
</dbReference>
<comment type="caution">
    <text evidence="2">The sequence shown here is derived from an EMBL/GenBank/DDBJ whole genome shotgun (WGS) entry which is preliminary data.</text>
</comment>
<evidence type="ECO:0000313" key="2">
    <source>
        <dbReference type="EMBL" id="OMO70262.1"/>
    </source>
</evidence>
<dbReference type="SUPFAM" id="SSF81383">
    <property type="entry name" value="F-box domain"/>
    <property type="match status" value="1"/>
</dbReference>
<dbReference type="InterPro" id="IPR001810">
    <property type="entry name" value="F-box_dom"/>
</dbReference>
<evidence type="ECO:0000259" key="1">
    <source>
        <dbReference type="Pfam" id="PF12937"/>
    </source>
</evidence>
<accession>A0A1R3HIU5</accession>
<reference evidence="3" key="1">
    <citation type="submission" date="2013-09" db="EMBL/GenBank/DDBJ databases">
        <title>Corchorus olitorius genome sequencing.</title>
        <authorList>
            <person name="Alam M."/>
            <person name="Haque M.S."/>
            <person name="Islam M.S."/>
            <person name="Emdad E.M."/>
            <person name="Islam M.M."/>
            <person name="Ahmed B."/>
            <person name="Halim A."/>
            <person name="Hossen Q.M.M."/>
            <person name="Hossain M.Z."/>
            <person name="Ahmed R."/>
            <person name="Khan M.M."/>
            <person name="Islam R."/>
            <person name="Rashid M.M."/>
            <person name="Khan S.A."/>
            <person name="Rahman M.S."/>
            <person name="Alam M."/>
            <person name="Yahiya A.S."/>
            <person name="Khan M.S."/>
            <person name="Azam M.S."/>
            <person name="Haque T."/>
            <person name="Lashkar M.Z.H."/>
            <person name="Akhand A.I."/>
            <person name="Morshed G."/>
            <person name="Roy S."/>
            <person name="Uddin K.S."/>
            <person name="Rabeya T."/>
            <person name="Hossain A.S."/>
            <person name="Chowdhury A."/>
            <person name="Snigdha A.R."/>
            <person name="Mortoza M.S."/>
            <person name="Matin S.A."/>
            <person name="Hoque S.M.E."/>
            <person name="Islam M.K."/>
            <person name="Roy D.K."/>
            <person name="Haider R."/>
            <person name="Moosa M.M."/>
            <person name="Elias S.M."/>
            <person name="Hasan A.M."/>
            <person name="Jahan S."/>
            <person name="Shafiuddin M."/>
            <person name="Mahmood N."/>
            <person name="Shommy N.S."/>
        </authorList>
    </citation>
    <scope>NUCLEOTIDE SEQUENCE [LARGE SCALE GENOMIC DNA]</scope>
    <source>
        <strain evidence="3">cv. O-4</strain>
    </source>
</reference>
<dbReference type="Pfam" id="PF12937">
    <property type="entry name" value="F-box-like"/>
    <property type="match status" value="1"/>
</dbReference>
<protein>
    <recommendedName>
        <fullName evidence="1">F-box domain-containing protein</fullName>
    </recommendedName>
</protein>
<name>A0A1R3HIU5_9ROSI</name>
<keyword evidence="3" id="KW-1185">Reference proteome</keyword>
<sequence length="164" mass="19434">MAKASRREESNTKEGFSSHLEKQTNMSMKDRGLRRWEDLDFDILATIFSALPTKDLFRNVSFVCRSWRLACWDVLFWSDTKSLDFNDFAACLAVQFWKLSKPKPEIGDLKRKWMRHVESIMEVNGYDRNGFSLEIWRRSITRIFIPDHFILLENNHLLASIAQR</sequence>
<evidence type="ECO:0000313" key="3">
    <source>
        <dbReference type="Proteomes" id="UP000187203"/>
    </source>
</evidence>
<dbReference type="OrthoDB" id="1929062at2759"/>
<dbReference type="InterPro" id="IPR036047">
    <property type="entry name" value="F-box-like_dom_sf"/>
</dbReference>
<gene>
    <name evidence="2" type="ORF">COLO4_28668</name>
</gene>
<dbReference type="STRING" id="93759.A0A1R3HIU5"/>